<evidence type="ECO:0000313" key="1">
    <source>
        <dbReference type="EMBL" id="GBN76144.1"/>
    </source>
</evidence>
<keyword evidence="2" id="KW-1185">Reference proteome</keyword>
<dbReference type="AlphaFoldDB" id="A0A4Y2RK38"/>
<organism evidence="1 2">
    <name type="scientific">Araneus ventricosus</name>
    <name type="common">Orbweaver spider</name>
    <name type="synonym">Epeira ventricosa</name>
    <dbReference type="NCBI Taxonomy" id="182803"/>
    <lineage>
        <taxon>Eukaryota</taxon>
        <taxon>Metazoa</taxon>
        <taxon>Ecdysozoa</taxon>
        <taxon>Arthropoda</taxon>
        <taxon>Chelicerata</taxon>
        <taxon>Arachnida</taxon>
        <taxon>Araneae</taxon>
        <taxon>Araneomorphae</taxon>
        <taxon>Entelegynae</taxon>
        <taxon>Araneoidea</taxon>
        <taxon>Araneidae</taxon>
        <taxon>Araneus</taxon>
    </lineage>
</organism>
<dbReference type="EMBL" id="BGPR01017434">
    <property type="protein sequence ID" value="GBN76144.1"/>
    <property type="molecule type" value="Genomic_DNA"/>
</dbReference>
<comment type="caution">
    <text evidence="1">The sequence shown here is derived from an EMBL/GenBank/DDBJ whole genome shotgun (WGS) entry which is preliminary data.</text>
</comment>
<proteinExistence type="predicted"/>
<dbReference type="OrthoDB" id="8117402at2759"/>
<protein>
    <submittedName>
        <fullName evidence="1">Uncharacterized protein</fullName>
    </submittedName>
</protein>
<reference evidence="1 2" key="1">
    <citation type="journal article" date="2019" name="Sci. Rep.">
        <title>Orb-weaving spider Araneus ventricosus genome elucidates the spidroin gene catalogue.</title>
        <authorList>
            <person name="Kono N."/>
            <person name="Nakamura H."/>
            <person name="Ohtoshi R."/>
            <person name="Moran D.A.P."/>
            <person name="Shinohara A."/>
            <person name="Yoshida Y."/>
            <person name="Fujiwara M."/>
            <person name="Mori M."/>
            <person name="Tomita M."/>
            <person name="Arakawa K."/>
        </authorList>
    </citation>
    <scope>NUCLEOTIDE SEQUENCE [LARGE SCALE GENOMIC DNA]</scope>
</reference>
<accession>A0A4Y2RK38</accession>
<gene>
    <name evidence="1" type="ORF">AVEN_166045_1</name>
</gene>
<dbReference type="Proteomes" id="UP000499080">
    <property type="component" value="Unassembled WGS sequence"/>
</dbReference>
<name>A0A4Y2RK38_ARAVE</name>
<sequence length="86" mass="9397">MPLKNEERIYIYLLDWSGTTTHHVAPTFIATHRTQITHGTVAKLSRNSKGQVSSPMLADMEKIKGEVDGTSTLVLAAMARNATKGT</sequence>
<evidence type="ECO:0000313" key="2">
    <source>
        <dbReference type="Proteomes" id="UP000499080"/>
    </source>
</evidence>